<accession>A0A4R5KD08</accession>
<dbReference type="GO" id="GO:0006313">
    <property type="term" value="P:DNA transposition"/>
    <property type="evidence" value="ECO:0007669"/>
    <property type="project" value="UniProtKB-UniRule"/>
</dbReference>
<protein>
    <recommendedName>
        <fullName evidence="6">Mutator family transposase</fullName>
    </recommendedName>
</protein>
<comment type="similarity">
    <text evidence="2 6">Belongs to the transposase mutator family.</text>
</comment>
<dbReference type="OrthoDB" id="9779930at2"/>
<evidence type="ECO:0000256" key="3">
    <source>
        <dbReference type="ARBA" id="ARBA00022578"/>
    </source>
</evidence>
<dbReference type="PANTHER" id="PTHR33217">
    <property type="entry name" value="TRANSPOSASE FOR INSERTION SEQUENCE ELEMENT IS1081"/>
    <property type="match status" value="1"/>
</dbReference>
<evidence type="ECO:0000256" key="6">
    <source>
        <dbReference type="RuleBase" id="RU365089"/>
    </source>
</evidence>
<keyword evidence="6" id="KW-0814">Transposable element</keyword>
<dbReference type="NCBIfam" id="NF033543">
    <property type="entry name" value="transpos_IS256"/>
    <property type="match status" value="1"/>
</dbReference>
<keyword evidence="3 6" id="KW-0815">Transposition</keyword>
<reference evidence="8 9" key="1">
    <citation type="submission" date="2019-03" db="EMBL/GenBank/DDBJ databases">
        <title>Paraburkholderia sp. isolated from native Mimosa gymnas in Guartela State Park, Brazil.</title>
        <authorList>
            <person name="Paulitsch F."/>
            <person name="Hungria M."/>
            <person name="Delamuta J.R.M."/>
            <person name="Ribeiro R.A."/>
            <person name="Dall'Agnol R."/>
            <person name="Silva J.S.B."/>
        </authorList>
    </citation>
    <scope>NUCLEOTIDE SEQUENCE [LARGE SCALE GENOMIC DNA]</scope>
    <source>
        <strain evidence="8 9">CNPSo 3008</strain>
    </source>
</reference>
<evidence type="ECO:0000256" key="1">
    <source>
        <dbReference type="ARBA" id="ARBA00002190"/>
    </source>
</evidence>
<feature type="compositionally biased region" description="Polar residues" evidence="7">
    <location>
        <begin position="1"/>
        <end position="31"/>
    </location>
</feature>
<evidence type="ECO:0000256" key="7">
    <source>
        <dbReference type="SAM" id="MobiDB-lite"/>
    </source>
</evidence>
<evidence type="ECO:0000256" key="5">
    <source>
        <dbReference type="ARBA" id="ARBA00023172"/>
    </source>
</evidence>
<keyword evidence="4 6" id="KW-0238">DNA-binding</keyword>
<evidence type="ECO:0000256" key="4">
    <source>
        <dbReference type="ARBA" id="ARBA00023125"/>
    </source>
</evidence>
<dbReference type="PROSITE" id="PS01007">
    <property type="entry name" value="TRANSPOSASE_MUTATOR"/>
    <property type="match status" value="1"/>
</dbReference>
<dbReference type="GO" id="GO:0004803">
    <property type="term" value="F:transposase activity"/>
    <property type="evidence" value="ECO:0007669"/>
    <property type="project" value="UniProtKB-UniRule"/>
</dbReference>
<evidence type="ECO:0000256" key="2">
    <source>
        <dbReference type="ARBA" id="ARBA00010961"/>
    </source>
</evidence>
<gene>
    <name evidence="8" type="ORF">E1N52_43730</name>
</gene>
<dbReference type="Proteomes" id="UP000295606">
    <property type="component" value="Unassembled WGS sequence"/>
</dbReference>
<evidence type="ECO:0000313" key="8">
    <source>
        <dbReference type="EMBL" id="TDF93161.1"/>
    </source>
</evidence>
<evidence type="ECO:0000313" key="9">
    <source>
        <dbReference type="Proteomes" id="UP000295606"/>
    </source>
</evidence>
<feature type="region of interest" description="Disordered" evidence="7">
    <location>
        <begin position="1"/>
        <end position="33"/>
    </location>
</feature>
<name>A0A4R5KD08_9BURK</name>
<dbReference type="PANTHER" id="PTHR33217:SF9">
    <property type="entry name" value="MUTATOR FAMILY TRANSPOSASE"/>
    <property type="match status" value="1"/>
</dbReference>
<proteinExistence type="inferred from homology"/>
<comment type="function">
    <text evidence="1 6">Required for the transposition of the insertion element.</text>
</comment>
<dbReference type="Pfam" id="PF00872">
    <property type="entry name" value="Transposase_mut"/>
    <property type="match status" value="1"/>
</dbReference>
<dbReference type="AlphaFoldDB" id="A0A4R5KD08"/>
<comment type="caution">
    <text evidence="8">The sequence shown here is derived from an EMBL/GenBank/DDBJ whole genome shotgun (WGS) entry which is preliminary data.</text>
</comment>
<sequence>MLLSTVTLPQSNSTTMAKHTQETSNGQTAETQFEGAPGLDDLIQQGARRIIQQAIEAELAAMLEQYSNVKTMDGRRAVVRNGYLPEREIVTAVGPVPVRVPKVRDRSGSGIKFNSSVVPPYVRKSPRVSSSLPWLYLRGVSTSDMGDALSELLGEQAKGLSASVVSRLKAAWADEFEQWNKRDLSSSRWVYWWADGIHTQARTEDSDGQCLLVIIGVKPDGKKERVALSDGYRESKQSWIELLLDLKSRGLQAPPLLAVGDGAMGLWAALDEVFPQTRHQRCWFHKVGNILNAMPKSQHGKAKAALAEIWNAATRADAIVAFNQFVDVYAAKYPKAVEKLTKDRDALLAFYDVPAEHWQHVRTTNPIESTFATVRHRTSRTRNCLSRATFLAMAFKLIEAAEQGWRKIRGAEKIDQLLKGVPFKDGTPVIDSTPAPQALAA</sequence>
<dbReference type="GO" id="GO:0003677">
    <property type="term" value="F:DNA binding"/>
    <property type="evidence" value="ECO:0007669"/>
    <property type="project" value="UniProtKB-UniRule"/>
</dbReference>
<dbReference type="EMBL" id="SMOD01000150">
    <property type="protein sequence ID" value="TDF93161.1"/>
    <property type="molecule type" value="Genomic_DNA"/>
</dbReference>
<keyword evidence="5 6" id="KW-0233">DNA recombination</keyword>
<dbReference type="InterPro" id="IPR001207">
    <property type="entry name" value="Transposase_mutator"/>
</dbReference>
<organism evidence="8 9">
    <name type="scientific">Paraburkholderia guartelaensis</name>
    <dbReference type="NCBI Taxonomy" id="2546446"/>
    <lineage>
        <taxon>Bacteria</taxon>
        <taxon>Pseudomonadati</taxon>
        <taxon>Pseudomonadota</taxon>
        <taxon>Betaproteobacteria</taxon>
        <taxon>Burkholderiales</taxon>
        <taxon>Burkholderiaceae</taxon>
        <taxon>Paraburkholderia</taxon>
    </lineage>
</organism>